<feature type="compositionally biased region" description="Basic and acidic residues" evidence="9">
    <location>
        <begin position="424"/>
        <end position="478"/>
    </location>
</feature>
<dbReference type="InterPro" id="IPR000555">
    <property type="entry name" value="JAMM/MPN+_dom"/>
</dbReference>
<dbReference type="PANTHER" id="PTHR12947:SF13">
    <property type="entry name" value="FI19924P1"/>
    <property type="match status" value="1"/>
</dbReference>
<keyword evidence="7" id="KW-0862">Zinc</keyword>
<evidence type="ECO:0000256" key="4">
    <source>
        <dbReference type="ARBA" id="ARBA00022723"/>
    </source>
</evidence>
<dbReference type="GO" id="GO:0070536">
    <property type="term" value="P:protein K63-linked deubiquitination"/>
    <property type="evidence" value="ECO:0007669"/>
    <property type="project" value="InterPro"/>
</dbReference>
<feature type="compositionally biased region" description="Low complexity" evidence="9">
    <location>
        <begin position="781"/>
        <end position="799"/>
    </location>
</feature>
<gene>
    <name evidence="11" type="ORF">Clacol_008965</name>
</gene>
<keyword evidence="3" id="KW-0645">Protease</keyword>
<feature type="region of interest" description="Disordered" evidence="9">
    <location>
        <begin position="338"/>
        <end position="530"/>
    </location>
</feature>
<name>A0AAV5APT5_9AGAM</name>
<dbReference type="Gene3D" id="1.20.58.80">
    <property type="entry name" value="Phosphotransferase system, lactose/cellobiose-type IIA subunit"/>
    <property type="match status" value="1"/>
</dbReference>
<dbReference type="EMBL" id="BPWL01000010">
    <property type="protein sequence ID" value="GJJ14698.1"/>
    <property type="molecule type" value="Genomic_DNA"/>
</dbReference>
<keyword evidence="12" id="KW-1185">Reference proteome</keyword>
<feature type="compositionally biased region" description="Basic and acidic residues" evidence="9">
    <location>
        <begin position="508"/>
        <end position="530"/>
    </location>
</feature>
<organism evidence="11 12">
    <name type="scientific">Clathrus columnatus</name>
    <dbReference type="NCBI Taxonomy" id="1419009"/>
    <lineage>
        <taxon>Eukaryota</taxon>
        <taxon>Fungi</taxon>
        <taxon>Dikarya</taxon>
        <taxon>Basidiomycota</taxon>
        <taxon>Agaricomycotina</taxon>
        <taxon>Agaricomycetes</taxon>
        <taxon>Phallomycetidae</taxon>
        <taxon>Phallales</taxon>
        <taxon>Clathraceae</taxon>
        <taxon>Clathrus</taxon>
    </lineage>
</organism>
<dbReference type="GO" id="GO:0140492">
    <property type="term" value="F:metal-dependent deubiquitinase activity"/>
    <property type="evidence" value="ECO:0007669"/>
    <property type="project" value="InterPro"/>
</dbReference>
<dbReference type="GO" id="GO:0006508">
    <property type="term" value="P:proteolysis"/>
    <property type="evidence" value="ECO:0007669"/>
    <property type="project" value="UniProtKB-KW"/>
</dbReference>
<evidence type="ECO:0000256" key="6">
    <source>
        <dbReference type="ARBA" id="ARBA00022801"/>
    </source>
</evidence>
<keyword evidence="5" id="KW-0833">Ubl conjugation pathway</keyword>
<dbReference type="SUPFAM" id="SSF102712">
    <property type="entry name" value="JAB1/MPN domain"/>
    <property type="match status" value="1"/>
</dbReference>
<feature type="compositionally biased region" description="Polar residues" evidence="9">
    <location>
        <begin position="828"/>
        <end position="844"/>
    </location>
</feature>
<dbReference type="GO" id="GO:0046872">
    <property type="term" value="F:metal ion binding"/>
    <property type="evidence" value="ECO:0007669"/>
    <property type="project" value="UniProtKB-KW"/>
</dbReference>
<dbReference type="SMART" id="SM00232">
    <property type="entry name" value="JAB_MPN"/>
    <property type="match status" value="1"/>
</dbReference>
<protein>
    <recommendedName>
        <fullName evidence="10">MPN domain-containing protein</fullName>
    </recommendedName>
</protein>
<feature type="compositionally biased region" description="Low complexity" evidence="9">
    <location>
        <begin position="758"/>
        <end position="774"/>
    </location>
</feature>
<feature type="domain" description="MPN" evidence="10">
    <location>
        <begin position="993"/>
        <end position="1131"/>
    </location>
</feature>
<evidence type="ECO:0000259" key="10">
    <source>
        <dbReference type="PROSITE" id="PS50249"/>
    </source>
</evidence>
<accession>A0AAV5APT5</accession>
<comment type="similarity">
    <text evidence="2">Belongs to the peptidase M67C family.</text>
</comment>
<evidence type="ECO:0000256" key="8">
    <source>
        <dbReference type="ARBA" id="ARBA00023049"/>
    </source>
</evidence>
<evidence type="ECO:0000256" key="2">
    <source>
        <dbReference type="ARBA" id="ARBA00010981"/>
    </source>
</evidence>
<feature type="region of interest" description="Disordered" evidence="9">
    <location>
        <begin position="542"/>
        <end position="873"/>
    </location>
</feature>
<dbReference type="InterPro" id="IPR044098">
    <property type="entry name" value="STAMBP/STALP-like_MPN"/>
</dbReference>
<feature type="compositionally biased region" description="Low complexity" evidence="9">
    <location>
        <begin position="391"/>
        <end position="413"/>
    </location>
</feature>
<dbReference type="PROSITE" id="PS50249">
    <property type="entry name" value="MPN"/>
    <property type="match status" value="1"/>
</dbReference>
<evidence type="ECO:0000256" key="3">
    <source>
        <dbReference type="ARBA" id="ARBA00022670"/>
    </source>
</evidence>
<evidence type="ECO:0000313" key="12">
    <source>
        <dbReference type="Proteomes" id="UP001050691"/>
    </source>
</evidence>
<feature type="compositionally biased region" description="Basic and acidic residues" evidence="9">
    <location>
        <begin position="487"/>
        <end position="500"/>
    </location>
</feature>
<keyword evidence="6" id="KW-0378">Hydrolase</keyword>
<dbReference type="Pfam" id="PF01398">
    <property type="entry name" value="JAB"/>
    <property type="match status" value="1"/>
</dbReference>
<dbReference type="Proteomes" id="UP001050691">
    <property type="component" value="Unassembled WGS sequence"/>
</dbReference>
<feature type="compositionally biased region" description="Basic and acidic residues" evidence="9">
    <location>
        <begin position="565"/>
        <end position="742"/>
    </location>
</feature>
<evidence type="ECO:0000256" key="7">
    <source>
        <dbReference type="ARBA" id="ARBA00022833"/>
    </source>
</evidence>
<evidence type="ECO:0000313" key="11">
    <source>
        <dbReference type="EMBL" id="GJJ14698.1"/>
    </source>
</evidence>
<evidence type="ECO:0000256" key="1">
    <source>
        <dbReference type="ARBA" id="ARBA00001947"/>
    </source>
</evidence>
<dbReference type="GO" id="GO:0016020">
    <property type="term" value="C:membrane"/>
    <property type="evidence" value="ECO:0007669"/>
    <property type="project" value="TreeGrafter"/>
</dbReference>
<sequence length="1174" mass="133858">MATATTLSAHSHTHAHSQSQVSNNSAAVNVSTTSVSASAVAAANDPIAQLGFRHRYIPPTDYLPVLPNSFFVSVAKLSSTGTLPQVFQQSQAQQSIRRESNFALGYTNPQKPSFAAYHHPGPSAASRYRSALSDRPHSIDELAEIARLALLPEVDFRNDLVLGLEYSEVYLKEAIIDHELGDVEMAFVNYARTVTMVSNKIPSHMMFMKLKESHRNRCAAVRPVHFYNKMIVPSDFFFQRGDKCLAQMDLLKLLIVERFETWRLDNPLYPLPGLSALSASLDMPRILNIMQRRDDDEYEEREESYEVKMRKQRAERLMMQKRRERRTAVSAALGNLNMTINGLGSSPKKRSSNKQSPNKYSPPSSQINPSESQAHAQQAQPPMQNFPAPYKASPSHSHASTSKTATTSGSGHSRSQSEDLQTQYRERELEKQREREREEAEREQRRREEVARHRMELEKQEARKREEEVAAARRKVEEEAAALAARRKSEEEAAKRRAEEEAAVQARRRAEEEAAAAKRKEEERREYERRVEEVRRIEEFRRRNEEMARKRAEEEAAAAFAAARKRAEEERREQEKRAEEVKKLEELRRKNEEEAARRRAEEEAARRRAEEDARRMREAEEARRKEEEQRLLEELKRRKQEEEAAAREARRRAEEELAARRRAEEEAAARRKAEEELAAKRRAEEAAAAARRREEEEAEQQRWFEEQRKQERQQEMLRRRAEEIQEAKRREALREQEAREEIPPQAVKQAWINQPTQSTGFSSATANGSASSTSRSRRSSHSYGQSQSQSTSSYSRSPSHISDQTSPTKFDGLPVLPLESPTKAVPAESTQISRLNSQPKQPTPQLALVSRAGGSGKHHSSHFPPITTTSPAPKERVGYNHHGYLSYPLSLHSTMSDHQRQQGYTPSLQSMFSAPLPTPSTGLLFAANHPEGPSSKNIPQSPDRPPAHVRHLWAMQSGEEMPARRPSPNSRIILTDQLRKDEMDNLLGPELRIVRVPFVVIERFLTVAAVNTAKRRETCGMLMGRYETRYNGVESKGFTVTTLLIPRQSGTSDSCAMLDEELVAEFAEKRRLMALGWIHTHPTQSCFMSSLDLHTHAGFQATLREFFAIVCSPPHFVPNCGVFRLTETGLMTINSCRDKAAFHPHAENIPIYTDADKGHVLWVHDPHLEIVDLR</sequence>
<keyword evidence="4" id="KW-0479">Metal-binding</keyword>
<comment type="caution">
    <text evidence="11">The sequence shown here is derived from an EMBL/GenBank/DDBJ whole genome shotgun (WGS) entry which is preliminary data.</text>
</comment>
<keyword evidence="8" id="KW-0482">Metalloprotease</keyword>
<proteinExistence type="inferred from homology"/>
<dbReference type="PANTHER" id="PTHR12947">
    <property type="entry name" value="AMSH-LIKE PROTEASE"/>
    <property type="match status" value="1"/>
</dbReference>
<reference evidence="11" key="1">
    <citation type="submission" date="2021-10" db="EMBL/GenBank/DDBJ databases">
        <title>De novo Genome Assembly of Clathrus columnatus (Basidiomycota, Fungi) Using Illumina and Nanopore Sequence Data.</title>
        <authorList>
            <person name="Ogiso-Tanaka E."/>
            <person name="Itagaki H."/>
            <person name="Hosoya T."/>
            <person name="Hosaka K."/>
        </authorList>
    </citation>
    <scope>NUCLEOTIDE SEQUENCE</scope>
    <source>
        <strain evidence="11">MO-923</strain>
    </source>
</reference>
<feature type="compositionally biased region" description="Polar residues" evidence="9">
    <location>
        <begin position="353"/>
        <end position="372"/>
    </location>
</feature>
<evidence type="ECO:0000256" key="5">
    <source>
        <dbReference type="ARBA" id="ARBA00022786"/>
    </source>
</evidence>
<dbReference type="InterPro" id="IPR037518">
    <property type="entry name" value="MPN"/>
</dbReference>
<dbReference type="AlphaFoldDB" id="A0AAV5APT5"/>
<feature type="region of interest" description="Disordered" evidence="9">
    <location>
        <begin position="1"/>
        <end position="24"/>
    </location>
</feature>
<dbReference type="GO" id="GO:0061578">
    <property type="term" value="F:K63-linked deubiquitinase activity"/>
    <property type="evidence" value="ECO:0007669"/>
    <property type="project" value="InterPro"/>
</dbReference>
<dbReference type="GO" id="GO:0005768">
    <property type="term" value="C:endosome"/>
    <property type="evidence" value="ECO:0007669"/>
    <property type="project" value="TreeGrafter"/>
</dbReference>
<feature type="compositionally biased region" description="Basic and acidic residues" evidence="9">
    <location>
        <begin position="542"/>
        <end position="554"/>
    </location>
</feature>
<comment type="cofactor">
    <cofactor evidence="1">
        <name>Zn(2+)</name>
        <dbReference type="ChEBI" id="CHEBI:29105"/>
    </cofactor>
</comment>
<evidence type="ECO:0000256" key="9">
    <source>
        <dbReference type="SAM" id="MobiDB-lite"/>
    </source>
</evidence>
<dbReference type="CDD" id="cd08066">
    <property type="entry name" value="MPN_AMSH_like"/>
    <property type="match status" value="1"/>
</dbReference>
<dbReference type="Gene3D" id="3.40.140.10">
    <property type="entry name" value="Cytidine Deaminase, domain 2"/>
    <property type="match status" value="1"/>
</dbReference>